<comment type="caution">
    <text evidence="1">The sequence shown here is derived from an EMBL/GenBank/DDBJ whole genome shotgun (WGS) entry which is preliminary data.</text>
</comment>
<protein>
    <submittedName>
        <fullName evidence="1">Uncharacterized protein</fullName>
    </submittedName>
</protein>
<evidence type="ECO:0000313" key="2">
    <source>
        <dbReference type="Proteomes" id="UP000294887"/>
    </source>
</evidence>
<reference evidence="1 2" key="1">
    <citation type="submission" date="2019-03" db="EMBL/GenBank/DDBJ databases">
        <title>Genomic Encyclopedia of Type Strains, Phase IV (KMG-IV): sequencing the most valuable type-strain genomes for metagenomic binning, comparative biology and taxonomic classification.</title>
        <authorList>
            <person name="Goeker M."/>
        </authorList>
    </citation>
    <scope>NUCLEOTIDE SEQUENCE [LARGE SCALE GENOMIC DNA]</scope>
    <source>
        <strain evidence="1 2">DSM 24830</strain>
    </source>
</reference>
<organism evidence="1 2">
    <name type="scientific">Cocleimonas flava</name>
    <dbReference type="NCBI Taxonomy" id="634765"/>
    <lineage>
        <taxon>Bacteria</taxon>
        <taxon>Pseudomonadati</taxon>
        <taxon>Pseudomonadota</taxon>
        <taxon>Gammaproteobacteria</taxon>
        <taxon>Thiotrichales</taxon>
        <taxon>Thiotrichaceae</taxon>
        <taxon>Cocleimonas</taxon>
    </lineage>
</organism>
<dbReference type="Proteomes" id="UP000294887">
    <property type="component" value="Unassembled WGS sequence"/>
</dbReference>
<keyword evidence="2" id="KW-1185">Reference proteome</keyword>
<feature type="non-terminal residue" evidence="1">
    <location>
        <position position="1"/>
    </location>
</feature>
<dbReference type="AlphaFoldDB" id="A0A4R1EV94"/>
<dbReference type="EMBL" id="SMFQ01000006">
    <property type="protein sequence ID" value="TCJ81811.1"/>
    <property type="molecule type" value="Genomic_DNA"/>
</dbReference>
<gene>
    <name evidence="1" type="ORF">EV695_4058</name>
</gene>
<evidence type="ECO:0000313" key="1">
    <source>
        <dbReference type="EMBL" id="TCJ81811.1"/>
    </source>
</evidence>
<proteinExistence type="predicted"/>
<name>A0A4R1EV94_9GAMM</name>
<sequence>AVDRHIGENMKIGLGYNFTNFNDDLSNTDGDAEGWFINLVGKY</sequence>
<accession>A0A4R1EV94</accession>